<dbReference type="GO" id="GO:0019441">
    <property type="term" value="P:L-tryptophan catabolic process to kynurenine"/>
    <property type="evidence" value="ECO:0007669"/>
    <property type="project" value="TreeGrafter"/>
</dbReference>
<dbReference type="RefSeq" id="WP_072553951.1">
    <property type="nucleotide sequence ID" value="NZ_CP018153.1"/>
</dbReference>
<dbReference type="GO" id="GO:0030170">
    <property type="term" value="F:pyridoxal phosphate binding"/>
    <property type="evidence" value="ECO:0007669"/>
    <property type="project" value="UniProtKB-UniRule"/>
</dbReference>
<feature type="binding site" evidence="4">
    <location>
        <position position="243"/>
    </location>
    <ligand>
        <name>pyridoxal 5'-phosphate</name>
        <dbReference type="ChEBI" id="CHEBI:597326"/>
    </ligand>
</feature>
<feature type="binding site" evidence="4">
    <location>
        <position position="105"/>
    </location>
    <ligand>
        <name>pyridoxal 5'-phosphate</name>
        <dbReference type="ChEBI" id="CHEBI:597326"/>
    </ligand>
</feature>
<dbReference type="GO" id="GO:0043420">
    <property type="term" value="P:anthranilate metabolic process"/>
    <property type="evidence" value="ECO:0007669"/>
    <property type="project" value="TreeGrafter"/>
</dbReference>
<organism evidence="7 8">
    <name type="scientific">Christiangramia salexigens</name>
    <dbReference type="NCBI Taxonomy" id="1913577"/>
    <lineage>
        <taxon>Bacteria</taxon>
        <taxon>Pseudomonadati</taxon>
        <taxon>Bacteroidota</taxon>
        <taxon>Flavobacteriia</taxon>
        <taxon>Flavobacteriales</taxon>
        <taxon>Flavobacteriaceae</taxon>
        <taxon>Christiangramia</taxon>
    </lineage>
</organism>
<dbReference type="EC" id="3.7.1.3" evidence="4 5"/>
<sequence>MNFKNTREFARELDAQDKLFKYRNEFIFPKVNGKQVIYFVGNSLGLQPKSAQKYVNEVMTDWAELAVEGHFYAEKSWWDYHERFSEKLGKIVGANASEVTVMNTLTVNLHLLMVSFYRPSGKRYKIICEEKAFPSDQYMISSQVRYHGYDPSDAIVEIKKRDGENNFRTEDVIEKIREVGDECALVLIGGVNYYTGQVFDMEKITKAGHEAGAFVGWDLAHAAGNIELKLSEWNVDFAAWCSYKYMNSGPGNASGCFINKKYHNKKDIPRFEGWWGHNKERRFLMEQEFQPEPTANAWQISNAPILSLAPYLASLEMFDEVGMPALIEKRDKIVAYLEFILHEIDKEVESTFEIITPADQSERGTQLSVFLHGEGREIFKYLMDNGVITDWREPNVIRLAPAPFYCSYENMYEFGQILKTGILNKKK</sequence>
<accession>A0A1L3J829</accession>
<comment type="catalytic activity">
    <reaction evidence="6">
        <text>3-hydroxy-L-kynurenine + H2O = 3-hydroxyanthranilate + L-alanine + H(+)</text>
        <dbReference type="Rhea" id="RHEA:25143"/>
        <dbReference type="ChEBI" id="CHEBI:15377"/>
        <dbReference type="ChEBI" id="CHEBI:15378"/>
        <dbReference type="ChEBI" id="CHEBI:36559"/>
        <dbReference type="ChEBI" id="CHEBI:57972"/>
        <dbReference type="ChEBI" id="CHEBI:58125"/>
        <dbReference type="EC" id="3.7.1.3"/>
    </reaction>
</comment>
<keyword evidence="2 4" id="KW-0378">Hydrolase</keyword>
<comment type="catalytic activity">
    <reaction evidence="4 6">
        <text>L-kynurenine + H2O = anthranilate + L-alanine + H(+)</text>
        <dbReference type="Rhea" id="RHEA:16813"/>
        <dbReference type="ChEBI" id="CHEBI:15377"/>
        <dbReference type="ChEBI" id="CHEBI:15378"/>
        <dbReference type="ChEBI" id="CHEBI:16567"/>
        <dbReference type="ChEBI" id="CHEBI:57959"/>
        <dbReference type="ChEBI" id="CHEBI:57972"/>
        <dbReference type="EC" id="3.7.1.3"/>
    </reaction>
</comment>
<dbReference type="Proteomes" id="UP000182510">
    <property type="component" value="Chromosome"/>
</dbReference>
<dbReference type="InterPro" id="IPR015422">
    <property type="entry name" value="PyrdxlP-dep_Trfase_small"/>
</dbReference>
<dbReference type="UniPathway" id="UPA00253">
    <property type="reaction ID" value="UER00329"/>
</dbReference>
<dbReference type="UniPathway" id="UPA00334">
    <property type="reaction ID" value="UER00455"/>
</dbReference>
<dbReference type="InterPro" id="IPR010111">
    <property type="entry name" value="Kynureninase"/>
</dbReference>
<dbReference type="SUPFAM" id="SSF53383">
    <property type="entry name" value="PLP-dependent transferases"/>
    <property type="match status" value="1"/>
</dbReference>
<feature type="binding site" evidence="4">
    <location>
        <begin position="133"/>
        <end position="136"/>
    </location>
    <ligand>
        <name>pyridoxal 5'-phosphate</name>
        <dbReference type="ChEBI" id="CHEBI:597326"/>
    </ligand>
</feature>
<comment type="pathway">
    <text evidence="4 6">Cofactor biosynthesis; NAD(+) biosynthesis; quinolinate from L-kynurenine: step 2/3.</text>
</comment>
<dbReference type="AlphaFoldDB" id="A0A1L3J829"/>
<feature type="binding site" evidence="4">
    <location>
        <position position="106"/>
    </location>
    <ligand>
        <name>pyridoxal 5'-phosphate</name>
        <dbReference type="ChEBI" id="CHEBI:597326"/>
    </ligand>
</feature>
<dbReference type="InterPro" id="IPR015424">
    <property type="entry name" value="PyrdxlP-dep_Trfase"/>
</dbReference>
<dbReference type="PANTHER" id="PTHR14084:SF0">
    <property type="entry name" value="KYNURENINASE"/>
    <property type="match status" value="1"/>
</dbReference>
<dbReference type="Gene3D" id="3.40.640.10">
    <property type="entry name" value="Type I PLP-dependent aspartate aminotransferase-like (Major domain)"/>
    <property type="match status" value="1"/>
</dbReference>
<protein>
    <recommendedName>
        <fullName evidence="4 5">Kynureninase</fullName>
        <ecNumber evidence="4 5">3.7.1.3</ecNumber>
    </recommendedName>
    <alternativeName>
        <fullName evidence="4">L-kynurenine hydrolase</fullName>
    </alternativeName>
</protein>
<comment type="caution">
    <text evidence="4">Lacks conserved residue(s) required for the propagation of feature annotation.</text>
</comment>
<evidence type="ECO:0000256" key="5">
    <source>
        <dbReference type="NCBIfam" id="TIGR01814"/>
    </source>
</evidence>
<comment type="function">
    <text evidence="4 6">Catalyzes the cleavage of L-kynurenine (L-Kyn) and L-3-hydroxykynurenine (L-3OHKyn) into anthranilic acid (AA) and 3-hydroxyanthranilic acid (3-OHAA), respectively.</text>
</comment>
<feature type="binding site" evidence="4">
    <location>
        <position position="218"/>
    </location>
    <ligand>
        <name>pyridoxal 5'-phosphate</name>
        <dbReference type="ChEBI" id="CHEBI:597326"/>
    </ligand>
</feature>
<feature type="binding site" evidence="4">
    <location>
        <position position="302"/>
    </location>
    <ligand>
        <name>pyridoxal 5'-phosphate</name>
        <dbReference type="ChEBI" id="CHEBI:597326"/>
    </ligand>
</feature>
<evidence type="ECO:0000256" key="3">
    <source>
        <dbReference type="ARBA" id="ARBA00022898"/>
    </source>
</evidence>
<feature type="binding site" evidence="4">
    <location>
        <position position="274"/>
    </location>
    <ligand>
        <name>pyridoxal 5'-phosphate</name>
        <dbReference type="ChEBI" id="CHEBI:597326"/>
    </ligand>
</feature>
<evidence type="ECO:0000256" key="1">
    <source>
        <dbReference type="ARBA" id="ARBA00022642"/>
    </source>
</evidence>
<evidence type="ECO:0000256" key="6">
    <source>
        <dbReference type="PIRNR" id="PIRNR038800"/>
    </source>
</evidence>
<dbReference type="STRING" id="1913577.LPB144_12975"/>
<gene>
    <name evidence="4" type="primary">kynU</name>
    <name evidence="7" type="ORF">LPB144_12975</name>
</gene>
<keyword evidence="8" id="KW-1185">Reference proteome</keyword>
<feature type="binding site" evidence="4">
    <location>
        <position position="221"/>
    </location>
    <ligand>
        <name>pyridoxal 5'-phosphate</name>
        <dbReference type="ChEBI" id="CHEBI:597326"/>
    </ligand>
</feature>
<comment type="subunit">
    <text evidence="4 6">Homodimer.</text>
</comment>
<dbReference type="GO" id="GO:0030429">
    <property type="term" value="F:kynureninase activity"/>
    <property type="evidence" value="ECO:0007669"/>
    <property type="project" value="UniProtKB-UniRule"/>
</dbReference>
<dbReference type="KEGG" id="grl:LPB144_12975"/>
<reference evidence="7 8" key="1">
    <citation type="submission" date="2016-11" db="EMBL/GenBank/DDBJ databases">
        <title>Gramella sp. LPB0144 isolated from marine environment.</title>
        <authorList>
            <person name="Kim E."/>
            <person name="Yi H."/>
        </authorList>
    </citation>
    <scope>NUCLEOTIDE SEQUENCE [LARGE SCALE GENOMIC DNA]</scope>
    <source>
        <strain evidence="7 8">LPB0144</strain>
    </source>
</reference>
<evidence type="ECO:0000256" key="2">
    <source>
        <dbReference type="ARBA" id="ARBA00022801"/>
    </source>
</evidence>
<dbReference type="EMBL" id="CP018153">
    <property type="protein sequence ID" value="APG61261.1"/>
    <property type="molecule type" value="Genomic_DNA"/>
</dbReference>
<proteinExistence type="inferred from homology"/>
<comment type="pathway">
    <text evidence="4 6">Amino-acid degradation; L-kynurenine degradation; L-alanine and anthranilate from L-kynurenine: step 1/1.</text>
</comment>
<evidence type="ECO:0000256" key="4">
    <source>
        <dbReference type="HAMAP-Rule" id="MF_01970"/>
    </source>
</evidence>
<dbReference type="FunFam" id="3.40.640.10:FF:000031">
    <property type="entry name" value="Kynureninase"/>
    <property type="match status" value="1"/>
</dbReference>
<name>A0A1L3J829_9FLAO</name>
<dbReference type="HAMAP" id="MF_01970">
    <property type="entry name" value="Kynureninase"/>
    <property type="match status" value="1"/>
</dbReference>
<dbReference type="PIRSF" id="PIRSF038800">
    <property type="entry name" value="KYNU"/>
    <property type="match status" value="1"/>
</dbReference>
<dbReference type="GO" id="GO:0097053">
    <property type="term" value="P:L-kynurenine catabolic process"/>
    <property type="evidence" value="ECO:0007669"/>
    <property type="project" value="UniProtKB-UniRule"/>
</dbReference>
<evidence type="ECO:0000313" key="8">
    <source>
        <dbReference type="Proteomes" id="UP000182510"/>
    </source>
</evidence>
<comment type="cofactor">
    <cofactor evidence="4 6">
        <name>pyridoxal 5'-phosphate</name>
        <dbReference type="ChEBI" id="CHEBI:597326"/>
    </cofactor>
</comment>
<dbReference type="GO" id="GO:0019805">
    <property type="term" value="P:quinolinate biosynthetic process"/>
    <property type="evidence" value="ECO:0007669"/>
    <property type="project" value="UniProtKB-UniRule"/>
</dbReference>
<keyword evidence="3 4" id="KW-0663">Pyridoxal phosphate</keyword>
<evidence type="ECO:0000313" key="7">
    <source>
        <dbReference type="EMBL" id="APG61261.1"/>
    </source>
</evidence>
<feature type="modified residue" description="N6-(pyridoxal phosphate)lysine" evidence="4">
    <location>
        <position position="244"/>
    </location>
</feature>
<dbReference type="Gene3D" id="3.90.1150.10">
    <property type="entry name" value="Aspartate Aminotransferase, domain 1"/>
    <property type="match status" value="1"/>
</dbReference>
<dbReference type="OrthoDB" id="9812626at2"/>
<dbReference type="NCBIfam" id="TIGR01814">
    <property type="entry name" value="kynureninase"/>
    <property type="match status" value="1"/>
</dbReference>
<dbReference type="GO" id="GO:0009435">
    <property type="term" value="P:NAD+ biosynthetic process"/>
    <property type="evidence" value="ECO:0007669"/>
    <property type="project" value="UniProtKB-UniRule"/>
</dbReference>
<dbReference type="InterPro" id="IPR015421">
    <property type="entry name" value="PyrdxlP-dep_Trfase_major"/>
</dbReference>
<keyword evidence="1 4" id="KW-0662">Pyridine nucleotide biosynthesis</keyword>
<dbReference type="Pfam" id="PF22580">
    <property type="entry name" value="KYNU_C"/>
    <property type="match status" value="1"/>
</dbReference>
<comment type="similarity">
    <text evidence="4 6">Belongs to the kynureninase family.</text>
</comment>
<dbReference type="PANTHER" id="PTHR14084">
    <property type="entry name" value="KYNURENINASE"/>
    <property type="match status" value="1"/>
</dbReference>
<dbReference type="GO" id="GO:0005737">
    <property type="term" value="C:cytoplasm"/>
    <property type="evidence" value="ECO:0007669"/>
    <property type="project" value="UniProtKB-UniRule"/>
</dbReference>